<dbReference type="Proteomes" id="UP000070700">
    <property type="component" value="Unassembled WGS sequence"/>
</dbReference>
<keyword evidence="7 10" id="KW-0804">Transcription</keyword>
<dbReference type="InParanoid" id="A0A194WYI6"/>
<keyword evidence="13" id="KW-1185">Reference proteome</keyword>
<evidence type="ECO:0000256" key="4">
    <source>
        <dbReference type="ARBA" id="ARBA00020631"/>
    </source>
</evidence>
<dbReference type="PANTHER" id="PTHR21428:SF11">
    <property type="entry name" value="MEDIATOR OF RNA POLYMERASE II TRANSCRIPTION SUBUNIT 7"/>
    <property type="match status" value="1"/>
</dbReference>
<feature type="compositionally biased region" description="Basic and acidic residues" evidence="11">
    <location>
        <begin position="223"/>
        <end position="243"/>
    </location>
</feature>
<feature type="region of interest" description="Disordered" evidence="11">
    <location>
        <begin position="219"/>
        <end position="243"/>
    </location>
</feature>
<keyword evidence="6 10" id="KW-0010">Activator</keyword>
<evidence type="ECO:0000256" key="9">
    <source>
        <dbReference type="ARBA" id="ARBA00025687"/>
    </source>
</evidence>
<reference evidence="12 13" key="1">
    <citation type="submission" date="2015-10" db="EMBL/GenBank/DDBJ databases">
        <title>Full genome of DAOMC 229536 Phialocephala scopiformis, a fungal endophyte of spruce producing the potent anti-insectan compound rugulosin.</title>
        <authorList>
            <consortium name="DOE Joint Genome Institute"/>
            <person name="Walker A.K."/>
            <person name="Frasz S.L."/>
            <person name="Seifert K.A."/>
            <person name="Miller J.D."/>
            <person name="Mondo S.J."/>
            <person name="Labutti K."/>
            <person name="Lipzen A."/>
            <person name="Dockter R."/>
            <person name="Kennedy M."/>
            <person name="Grigoriev I.V."/>
            <person name="Spatafora J.W."/>
        </authorList>
    </citation>
    <scope>NUCLEOTIDE SEQUENCE [LARGE SCALE GENOMIC DNA]</scope>
    <source>
        <strain evidence="12 13">CBS 120377</strain>
    </source>
</reference>
<dbReference type="GO" id="GO:0006357">
    <property type="term" value="P:regulation of transcription by RNA polymerase II"/>
    <property type="evidence" value="ECO:0007669"/>
    <property type="project" value="InterPro"/>
</dbReference>
<evidence type="ECO:0000256" key="11">
    <source>
        <dbReference type="SAM" id="MobiDB-lite"/>
    </source>
</evidence>
<evidence type="ECO:0000256" key="1">
    <source>
        <dbReference type="ARBA" id="ARBA00004123"/>
    </source>
</evidence>
<evidence type="ECO:0000256" key="2">
    <source>
        <dbReference type="ARBA" id="ARBA00009994"/>
    </source>
</evidence>
<dbReference type="EMBL" id="KQ947424">
    <property type="protein sequence ID" value="KUJ12667.1"/>
    <property type="molecule type" value="Genomic_DNA"/>
</dbReference>
<dbReference type="GO" id="GO:0070847">
    <property type="term" value="C:core mediator complex"/>
    <property type="evidence" value="ECO:0007669"/>
    <property type="project" value="TreeGrafter"/>
</dbReference>
<gene>
    <name evidence="12" type="ORF">LY89DRAFT_593243</name>
</gene>
<keyword evidence="8 10" id="KW-0539">Nucleus</keyword>
<dbReference type="PANTHER" id="PTHR21428">
    <property type="entry name" value="MEDIATOR OF RNA POLYMERASE II TRANSCRIPTION SUBUNIT 7"/>
    <property type="match status" value="1"/>
</dbReference>
<comment type="subunit">
    <text evidence="3 10">Component of the Mediator complex.</text>
</comment>
<dbReference type="KEGG" id="psco:LY89DRAFT_593243"/>
<accession>A0A194WYI6</accession>
<evidence type="ECO:0000313" key="13">
    <source>
        <dbReference type="Proteomes" id="UP000070700"/>
    </source>
</evidence>
<evidence type="ECO:0000256" key="3">
    <source>
        <dbReference type="ARBA" id="ARBA00011837"/>
    </source>
</evidence>
<dbReference type="GeneID" id="28819466"/>
<evidence type="ECO:0000313" key="12">
    <source>
        <dbReference type="EMBL" id="KUJ12667.1"/>
    </source>
</evidence>
<organism evidence="12 13">
    <name type="scientific">Mollisia scopiformis</name>
    <name type="common">Conifer needle endophyte fungus</name>
    <name type="synonym">Phialocephala scopiformis</name>
    <dbReference type="NCBI Taxonomy" id="149040"/>
    <lineage>
        <taxon>Eukaryota</taxon>
        <taxon>Fungi</taxon>
        <taxon>Dikarya</taxon>
        <taxon>Ascomycota</taxon>
        <taxon>Pezizomycotina</taxon>
        <taxon>Leotiomycetes</taxon>
        <taxon>Helotiales</taxon>
        <taxon>Mollisiaceae</taxon>
        <taxon>Mollisia</taxon>
    </lineage>
</organism>
<comment type="function">
    <text evidence="9">Component of the Mediator complex, a coactivator involved in the regulated transcription of nearly all RNA polymerase II-dependent genes. Mediator functions as a bridge to convey information from gene-specific regulatory proteins to the basal RNA polymerase II transcription machinery. Mediator is recruited to promoters by direct interactions with regulatory proteins and serves as a scaffold for the assembly of a functional preinitiation complex with RNA polymerase II and the general transcription factors.</text>
</comment>
<dbReference type="Pfam" id="PF05983">
    <property type="entry name" value="Med7"/>
    <property type="match status" value="1"/>
</dbReference>
<protein>
    <recommendedName>
        <fullName evidence="4 10">Mediator of RNA polymerase II transcription subunit 7</fullName>
    </recommendedName>
</protein>
<comment type="subcellular location">
    <subcellularLocation>
        <location evidence="1 10">Nucleus</location>
    </subcellularLocation>
</comment>
<sequence>MEEQQAAPALATAFPAPPPYWQSFTSENLDRLAELRAAQNPAKRTYDPSTELPLRILDLPAELRWLQPPVQPQEGKYKCFGDSYNLQDPLPSLVEMGIEQLYTPPDSPTISGVEKHTDRAFILKKLIKSLILNYLELVGVLSVNAEHYVEKTTDLNTLFTNFYHLLNEYRPHQARESLILMMQDQLDRCRAETQGIRDMKAKVEGILEGLGQAKLADIGEADTTSKEDSEGKEVWDELAREFN</sequence>
<evidence type="ECO:0000256" key="5">
    <source>
        <dbReference type="ARBA" id="ARBA00023015"/>
    </source>
</evidence>
<dbReference type="GO" id="GO:0003712">
    <property type="term" value="F:transcription coregulator activity"/>
    <property type="evidence" value="ECO:0007669"/>
    <property type="project" value="InterPro"/>
</dbReference>
<dbReference type="FunCoup" id="A0A194WYI6">
    <property type="interactions" value="748"/>
</dbReference>
<proteinExistence type="inferred from homology"/>
<dbReference type="SUPFAM" id="SSF140718">
    <property type="entry name" value="Mediator hinge subcomplex-like"/>
    <property type="match status" value="1"/>
</dbReference>
<dbReference type="InterPro" id="IPR009244">
    <property type="entry name" value="Mediatior_Med7"/>
</dbReference>
<keyword evidence="5 10" id="KW-0805">Transcription regulation</keyword>
<dbReference type="RefSeq" id="XP_018067022.1">
    <property type="nucleotide sequence ID" value="XM_018209740.1"/>
</dbReference>
<name>A0A194WYI6_MOLSC</name>
<dbReference type="Gene3D" id="6.10.140.200">
    <property type="match status" value="1"/>
</dbReference>
<dbReference type="InterPro" id="IPR044888">
    <property type="entry name" value="Mediatior_Med7_sf"/>
</dbReference>
<dbReference type="AlphaFoldDB" id="A0A194WYI6"/>
<evidence type="ECO:0000256" key="6">
    <source>
        <dbReference type="ARBA" id="ARBA00023159"/>
    </source>
</evidence>
<evidence type="ECO:0000256" key="7">
    <source>
        <dbReference type="ARBA" id="ARBA00023163"/>
    </source>
</evidence>
<comment type="similarity">
    <text evidence="2 10">Belongs to the Mediator complex subunit 7 family.</text>
</comment>
<dbReference type="STRING" id="149040.A0A194WYI6"/>
<evidence type="ECO:0000256" key="8">
    <source>
        <dbReference type="ARBA" id="ARBA00023242"/>
    </source>
</evidence>
<dbReference type="Gene3D" id="6.10.140.1520">
    <property type="match status" value="1"/>
</dbReference>
<dbReference type="InterPro" id="IPR037212">
    <property type="entry name" value="Med7/Med21-like"/>
</dbReference>
<dbReference type="OrthoDB" id="10253553at2759"/>
<evidence type="ECO:0000256" key="10">
    <source>
        <dbReference type="RuleBase" id="RU364060"/>
    </source>
</evidence>
<dbReference type="GO" id="GO:0016592">
    <property type="term" value="C:mediator complex"/>
    <property type="evidence" value="ECO:0007669"/>
    <property type="project" value="InterPro"/>
</dbReference>